<dbReference type="PANTHER" id="PTHR43685">
    <property type="entry name" value="GLYCOSYLTRANSFERASE"/>
    <property type="match status" value="1"/>
</dbReference>
<evidence type="ECO:0000259" key="1">
    <source>
        <dbReference type="Pfam" id="PF00535"/>
    </source>
</evidence>
<evidence type="ECO:0000313" key="3">
    <source>
        <dbReference type="Proteomes" id="UP001501758"/>
    </source>
</evidence>
<name>A0ABP3UHM4_9FLAO</name>
<comment type="caution">
    <text evidence="2">The sequence shown here is derived from an EMBL/GenBank/DDBJ whole genome shotgun (WGS) entry which is preliminary data.</text>
</comment>
<gene>
    <name evidence="2" type="ORF">GCM10009430_44680</name>
</gene>
<dbReference type="PANTHER" id="PTHR43685:SF11">
    <property type="entry name" value="GLYCOSYLTRANSFERASE TAGX-RELATED"/>
    <property type="match status" value="1"/>
</dbReference>
<proteinExistence type="predicted"/>
<dbReference type="RefSeq" id="WP_343914467.1">
    <property type="nucleotide sequence ID" value="NZ_BAAAGE010000006.1"/>
</dbReference>
<dbReference type="InterPro" id="IPR029044">
    <property type="entry name" value="Nucleotide-diphossugar_trans"/>
</dbReference>
<protein>
    <submittedName>
        <fullName evidence="2">Glycosyltransferase family 2 protein</fullName>
    </submittedName>
</protein>
<reference evidence="3" key="1">
    <citation type="journal article" date="2019" name="Int. J. Syst. Evol. Microbiol.">
        <title>The Global Catalogue of Microorganisms (GCM) 10K type strain sequencing project: providing services to taxonomists for standard genome sequencing and annotation.</title>
        <authorList>
            <consortium name="The Broad Institute Genomics Platform"/>
            <consortium name="The Broad Institute Genome Sequencing Center for Infectious Disease"/>
            <person name="Wu L."/>
            <person name="Ma J."/>
        </authorList>
    </citation>
    <scope>NUCLEOTIDE SEQUENCE [LARGE SCALE GENOMIC DNA]</scope>
    <source>
        <strain evidence="3">JCM 15974</strain>
    </source>
</reference>
<organism evidence="2 3">
    <name type="scientific">Aquimarina litoralis</name>
    <dbReference type="NCBI Taxonomy" id="584605"/>
    <lineage>
        <taxon>Bacteria</taxon>
        <taxon>Pseudomonadati</taxon>
        <taxon>Bacteroidota</taxon>
        <taxon>Flavobacteriia</taxon>
        <taxon>Flavobacteriales</taxon>
        <taxon>Flavobacteriaceae</taxon>
        <taxon>Aquimarina</taxon>
    </lineage>
</organism>
<keyword evidence="3" id="KW-1185">Reference proteome</keyword>
<feature type="domain" description="Glycosyltransferase 2-like" evidence="1">
    <location>
        <begin position="5"/>
        <end position="129"/>
    </location>
</feature>
<dbReference type="InterPro" id="IPR050834">
    <property type="entry name" value="Glycosyltransf_2"/>
</dbReference>
<dbReference type="Proteomes" id="UP001501758">
    <property type="component" value="Unassembled WGS sequence"/>
</dbReference>
<dbReference type="InterPro" id="IPR001173">
    <property type="entry name" value="Glyco_trans_2-like"/>
</dbReference>
<evidence type="ECO:0000313" key="2">
    <source>
        <dbReference type="EMBL" id="GAA0731962.1"/>
    </source>
</evidence>
<accession>A0ABP3UHM4</accession>
<sequence length="316" mass="36051">MPFFSIIVPLYNKADSIAATLDSVFLQTYDDYELIIINDGSTDHSEKIVKQYADKRIKYYATLNQGVSKTRNLGIEKASGTLIAFLDADDFWYPNHLEILSKLYQTYPEAGIFATSYEKRYSPIAIFPANFKNIDSIGQTFQLVEDFFHSNIIDAIIWTSACAVPKKVLDDIGVFDTTITHGAGEDTDLWIRIALAHEVALATYITATYHLDATNRISKTDTLKRKFLDFEKFKQEEISNISLKKYLDQNRYAISLLYKAAGDHKTARKYKDGIDLRNLSTKQKILLYSPKNLYLFIRSIKNKILLNAGIKLSAFE</sequence>
<dbReference type="CDD" id="cd00761">
    <property type="entry name" value="Glyco_tranf_GTA_type"/>
    <property type="match status" value="1"/>
</dbReference>
<dbReference type="Pfam" id="PF00535">
    <property type="entry name" value="Glycos_transf_2"/>
    <property type="match status" value="1"/>
</dbReference>
<dbReference type="SUPFAM" id="SSF53448">
    <property type="entry name" value="Nucleotide-diphospho-sugar transferases"/>
    <property type="match status" value="1"/>
</dbReference>
<dbReference type="Gene3D" id="3.90.550.10">
    <property type="entry name" value="Spore Coat Polysaccharide Biosynthesis Protein SpsA, Chain A"/>
    <property type="match status" value="1"/>
</dbReference>
<dbReference type="EMBL" id="BAAAGE010000006">
    <property type="protein sequence ID" value="GAA0731962.1"/>
    <property type="molecule type" value="Genomic_DNA"/>
</dbReference>